<keyword evidence="1 4" id="KW-0808">Transferase</keyword>
<dbReference type="InterPro" id="IPR050832">
    <property type="entry name" value="Bact_Acetyltransf"/>
</dbReference>
<gene>
    <name evidence="4" type="ORF">EXIGLDRAFT_720146</name>
</gene>
<sequence>MPAYIRPVQPSDRPALSRICLLTGAAGQNAESDHTIGELLGLVYAEPYAAAEIKDAGATWGFVLVERSSEDVVGYVLGTSDTRAFEATLAERWWPVQRATYPLTLISTAEPPLKPADERTIRLFHNPDTAPDAVLRYAKAHMHIDILPSHQRQGWGRKLIKTAALHLKEQGINTLHLGIDPRNDKARAFYIRMGFERLDIEGGAECYGLNLDDFLQQDL</sequence>
<organism evidence="4 5">
    <name type="scientific">Exidia glandulosa HHB12029</name>
    <dbReference type="NCBI Taxonomy" id="1314781"/>
    <lineage>
        <taxon>Eukaryota</taxon>
        <taxon>Fungi</taxon>
        <taxon>Dikarya</taxon>
        <taxon>Basidiomycota</taxon>
        <taxon>Agaricomycotina</taxon>
        <taxon>Agaricomycetes</taxon>
        <taxon>Auriculariales</taxon>
        <taxon>Exidiaceae</taxon>
        <taxon>Exidia</taxon>
    </lineage>
</organism>
<evidence type="ECO:0000256" key="1">
    <source>
        <dbReference type="ARBA" id="ARBA00022679"/>
    </source>
</evidence>
<dbReference type="EMBL" id="KV426044">
    <property type="protein sequence ID" value="KZV90633.1"/>
    <property type="molecule type" value="Genomic_DNA"/>
</dbReference>
<accession>A0A165GJW9</accession>
<evidence type="ECO:0000313" key="4">
    <source>
        <dbReference type="EMBL" id="KZV90633.1"/>
    </source>
</evidence>
<reference evidence="4 5" key="1">
    <citation type="journal article" date="2016" name="Mol. Biol. Evol.">
        <title>Comparative Genomics of Early-Diverging Mushroom-Forming Fungi Provides Insights into the Origins of Lignocellulose Decay Capabilities.</title>
        <authorList>
            <person name="Nagy L.G."/>
            <person name="Riley R."/>
            <person name="Tritt A."/>
            <person name="Adam C."/>
            <person name="Daum C."/>
            <person name="Floudas D."/>
            <person name="Sun H."/>
            <person name="Yadav J.S."/>
            <person name="Pangilinan J."/>
            <person name="Larsson K.H."/>
            <person name="Matsuura K."/>
            <person name="Barry K."/>
            <person name="Labutti K."/>
            <person name="Kuo R."/>
            <person name="Ohm R.A."/>
            <person name="Bhattacharya S.S."/>
            <person name="Shirouzu T."/>
            <person name="Yoshinaga Y."/>
            <person name="Martin F.M."/>
            <person name="Grigoriev I.V."/>
            <person name="Hibbett D.S."/>
        </authorList>
    </citation>
    <scope>NUCLEOTIDE SEQUENCE [LARGE SCALE GENOMIC DNA]</scope>
    <source>
        <strain evidence="4 5">HHB12029</strain>
    </source>
</reference>
<evidence type="ECO:0000259" key="3">
    <source>
        <dbReference type="PROSITE" id="PS51186"/>
    </source>
</evidence>
<dbReference type="PANTHER" id="PTHR43877">
    <property type="entry name" value="AMINOALKYLPHOSPHONATE N-ACETYLTRANSFERASE-RELATED-RELATED"/>
    <property type="match status" value="1"/>
</dbReference>
<proteinExistence type="predicted"/>
<dbReference type="Pfam" id="PF00583">
    <property type="entry name" value="Acetyltransf_1"/>
    <property type="match status" value="1"/>
</dbReference>
<evidence type="ECO:0000313" key="5">
    <source>
        <dbReference type="Proteomes" id="UP000077266"/>
    </source>
</evidence>
<dbReference type="Proteomes" id="UP000077266">
    <property type="component" value="Unassembled WGS sequence"/>
</dbReference>
<dbReference type="OrthoDB" id="9975416at2759"/>
<dbReference type="InterPro" id="IPR000182">
    <property type="entry name" value="GNAT_dom"/>
</dbReference>
<evidence type="ECO:0000256" key="2">
    <source>
        <dbReference type="ARBA" id="ARBA00023315"/>
    </source>
</evidence>
<feature type="domain" description="N-acetyltransferase" evidence="3">
    <location>
        <begin position="80"/>
        <end position="212"/>
    </location>
</feature>
<dbReference type="PROSITE" id="PS51186">
    <property type="entry name" value="GNAT"/>
    <property type="match status" value="1"/>
</dbReference>
<dbReference type="Gene3D" id="3.40.630.30">
    <property type="match status" value="1"/>
</dbReference>
<dbReference type="InParanoid" id="A0A165GJW9"/>
<keyword evidence="5" id="KW-1185">Reference proteome</keyword>
<dbReference type="CDD" id="cd04301">
    <property type="entry name" value="NAT_SF"/>
    <property type="match status" value="1"/>
</dbReference>
<keyword evidence="2 4" id="KW-0012">Acyltransferase</keyword>
<dbReference type="AlphaFoldDB" id="A0A165GJW9"/>
<dbReference type="GO" id="GO:0016747">
    <property type="term" value="F:acyltransferase activity, transferring groups other than amino-acyl groups"/>
    <property type="evidence" value="ECO:0007669"/>
    <property type="project" value="InterPro"/>
</dbReference>
<dbReference type="InterPro" id="IPR016181">
    <property type="entry name" value="Acyl_CoA_acyltransferase"/>
</dbReference>
<protein>
    <submittedName>
        <fullName evidence="4">Acyl-CoA N-acyltransferase</fullName>
    </submittedName>
</protein>
<dbReference type="SUPFAM" id="SSF55729">
    <property type="entry name" value="Acyl-CoA N-acyltransferases (Nat)"/>
    <property type="match status" value="1"/>
</dbReference>
<name>A0A165GJW9_EXIGL</name>
<dbReference type="STRING" id="1314781.A0A165GJW9"/>